<dbReference type="AlphaFoldDB" id="A0A0D0AQS4"/>
<feature type="domain" description="F-box" evidence="1">
    <location>
        <begin position="11"/>
        <end position="56"/>
    </location>
</feature>
<dbReference type="InterPro" id="IPR036047">
    <property type="entry name" value="F-box-like_dom_sf"/>
</dbReference>
<dbReference type="InterPro" id="IPR032675">
    <property type="entry name" value="LRR_dom_sf"/>
</dbReference>
<organism evidence="2 3">
    <name type="scientific">Collybiopsis luxurians FD-317 M1</name>
    <dbReference type="NCBI Taxonomy" id="944289"/>
    <lineage>
        <taxon>Eukaryota</taxon>
        <taxon>Fungi</taxon>
        <taxon>Dikarya</taxon>
        <taxon>Basidiomycota</taxon>
        <taxon>Agaricomycotina</taxon>
        <taxon>Agaricomycetes</taxon>
        <taxon>Agaricomycetidae</taxon>
        <taxon>Agaricales</taxon>
        <taxon>Marasmiineae</taxon>
        <taxon>Omphalotaceae</taxon>
        <taxon>Collybiopsis</taxon>
        <taxon>Collybiopsis luxurians</taxon>
    </lineage>
</organism>
<dbReference type="Proteomes" id="UP000053593">
    <property type="component" value="Unassembled WGS sequence"/>
</dbReference>
<name>A0A0D0AQS4_9AGAR</name>
<dbReference type="HOGENOM" id="CLU_406552_0_0_1"/>
<dbReference type="SUPFAM" id="SSF52047">
    <property type="entry name" value="RNI-like"/>
    <property type="match status" value="1"/>
</dbReference>
<evidence type="ECO:0000313" key="3">
    <source>
        <dbReference type="Proteomes" id="UP000053593"/>
    </source>
</evidence>
<dbReference type="Gene3D" id="3.80.10.10">
    <property type="entry name" value="Ribonuclease Inhibitor"/>
    <property type="match status" value="1"/>
</dbReference>
<accession>A0A0D0AQS4</accession>
<reference evidence="2 3" key="1">
    <citation type="submission" date="2014-04" db="EMBL/GenBank/DDBJ databases">
        <title>Evolutionary Origins and Diversification of the Mycorrhizal Mutualists.</title>
        <authorList>
            <consortium name="DOE Joint Genome Institute"/>
            <consortium name="Mycorrhizal Genomics Consortium"/>
            <person name="Kohler A."/>
            <person name="Kuo A."/>
            <person name="Nagy L.G."/>
            <person name="Floudas D."/>
            <person name="Copeland A."/>
            <person name="Barry K.W."/>
            <person name="Cichocki N."/>
            <person name="Veneault-Fourrey C."/>
            <person name="LaButti K."/>
            <person name="Lindquist E.A."/>
            <person name="Lipzen A."/>
            <person name="Lundell T."/>
            <person name="Morin E."/>
            <person name="Murat C."/>
            <person name="Riley R."/>
            <person name="Ohm R."/>
            <person name="Sun H."/>
            <person name="Tunlid A."/>
            <person name="Henrissat B."/>
            <person name="Grigoriev I.V."/>
            <person name="Hibbett D.S."/>
            <person name="Martin F."/>
        </authorList>
    </citation>
    <scope>NUCLEOTIDE SEQUENCE [LARGE SCALE GENOMIC DNA]</scope>
    <source>
        <strain evidence="2 3">FD-317 M1</strain>
    </source>
</reference>
<protein>
    <recommendedName>
        <fullName evidence="1">F-box domain-containing protein</fullName>
    </recommendedName>
</protein>
<sequence length="676" mass="75775">MDNSDAGVTRLEDLPIDLAGEIFGHLTSPSDLLHVAQASKSLFRIAIRLLYRDICYDSPAHLYHNLSFWERKDLGLENVAEAPRSVVIGRKLGQGLVPDSHEIPQARIGFGLDVYGNQINETFPPAFQDLSRLLLSLTNLQSISFQYARFPFELYTFLGELPPGICSLSFEQCTFVSASVVPSMLAPAMLTHLPITELNLTGSSVQGRFSLSHLEHVLTPSMMQSAFLSREMRVQLDMFQILTRSPNLRALCLDWNHANATRFSRDSDLPTAAFANLHYLELRSWNQSDAAWNSESNSPESKALLKSAMYKLLAPCTELTELVLFGYMPGVTPASSPLLPALKSYTGPVDFLRSTLRGCENLEKIVFPTSIKDVDALMSDTLPYTASTTVRYFDVTLEKWDIEIMYAVIAELPGLEQLRIKYEKDYPDEDMLISFGPEFLSRLPNIRVLHIYRPDEDYNFNIQVYGLHAWMSRFASPPRRLHRFSQRQRSPLALGRASYTRRPVGLEHVVPSNAVINMGASTSAGGGDTLHLRSCPCYLRPNLRSRIRASLPIVDVGPSGLPDAHEYMASWQKYAPGLREVRLVDAFVWRRAGVGDVWCRRDLKESVEDEEEESRDDDGSDGRCTCRGSGSIRSFMLPRRAPVPPNLGVFPFGDDGDGEDEFAMGALDDFDDLDLN</sequence>
<dbReference type="InterPro" id="IPR001810">
    <property type="entry name" value="F-box_dom"/>
</dbReference>
<evidence type="ECO:0000259" key="1">
    <source>
        <dbReference type="Pfam" id="PF12937"/>
    </source>
</evidence>
<gene>
    <name evidence="2" type="ORF">GYMLUDRAFT_100658</name>
</gene>
<keyword evidence="3" id="KW-1185">Reference proteome</keyword>
<dbReference type="OrthoDB" id="5354526at2759"/>
<dbReference type="EMBL" id="KN834839">
    <property type="protein sequence ID" value="KIK52685.1"/>
    <property type="molecule type" value="Genomic_DNA"/>
</dbReference>
<dbReference type="SUPFAM" id="SSF81383">
    <property type="entry name" value="F-box domain"/>
    <property type="match status" value="1"/>
</dbReference>
<proteinExistence type="predicted"/>
<evidence type="ECO:0000313" key="2">
    <source>
        <dbReference type="EMBL" id="KIK52685.1"/>
    </source>
</evidence>
<dbReference type="Pfam" id="PF12937">
    <property type="entry name" value="F-box-like"/>
    <property type="match status" value="1"/>
</dbReference>